<accession>A0A9P6CS10</accession>
<comment type="caution">
    <text evidence="1">The sequence shown here is derived from an EMBL/GenBank/DDBJ whole genome shotgun (WGS) entry which is preliminary data.</text>
</comment>
<sequence length="156" mass="17817">MFLTMPIRNFSSHIFPTRSSLSTFPPSLSISHLTDDLYLTSTSPLELIRSFVFHWSVQYPSHRLELSSKREHPPSLQSTCKWETKRSETQYSSLLSQRSMVLLRSFGFRCTAYVHATRAARRTALCIRLAEFNRSGGVYGVTVVKTTILWGSNINP</sequence>
<dbReference type="Proteomes" id="UP000807469">
    <property type="component" value="Unassembled WGS sequence"/>
</dbReference>
<protein>
    <submittedName>
        <fullName evidence="1">Uncharacterized protein</fullName>
    </submittedName>
</protein>
<reference evidence="1" key="1">
    <citation type="submission" date="2020-11" db="EMBL/GenBank/DDBJ databases">
        <authorList>
            <consortium name="DOE Joint Genome Institute"/>
            <person name="Ahrendt S."/>
            <person name="Riley R."/>
            <person name="Andreopoulos W."/>
            <person name="Labutti K."/>
            <person name="Pangilinan J."/>
            <person name="Ruiz-Duenas F.J."/>
            <person name="Barrasa J.M."/>
            <person name="Sanchez-Garcia M."/>
            <person name="Camarero S."/>
            <person name="Miyauchi S."/>
            <person name="Serrano A."/>
            <person name="Linde D."/>
            <person name="Babiker R."/>
            <person name="Drula E."/>
            <person name="Ayuso-Fernandez I."/>
            <person name="Pacheco R."/>
            <person name="Padilla G."/>
            <person name="Ferreira P."/>
            <person name="Barriuso J."/>
            <person name="Kellner H."/>
            <person name="Castanera R."/>
            <person name="Alfaro M."/>
            <person name="Ramirez L."/>
            <person name="Pisabarro A.G."/>
            <person name="Kuo A."/>
            <person name="Tritt A."/>
            <person name="Lipzen A."/>
            <person name="He G."/>
            <person name="Yan M."/>
            <person name="Ng V."/>
            <person name="Cullen D."/>
            <person name="Martin F."/>
            <person name="Rosso M.-N."/>
            <person name="Henrissat B."/>
            <person name="Hibbett D."/>
            <person name="Martinez A.T."/>
            <person name="Grigoriev I.V."/>
        </authorList>
    </citation>
    <scope>NUCLEOTIDE SEQUENCE</scope>
    <source>
        <strain evidence="1">CIRM-BRFM 674</strain>
    </source>
</reference>
<evidence type="ECO:0000313" key="2">
    <source>
        <dbReference type="Proteomes" id="UP000807469"/>
    </source>
</evidence>
<name>A0A9P6CS10_9AGAR</name>
<dbReference type="AlphaFoldDB" id="A0A9P6CS10"/>
<evidence type="ECO:0000313" key="1">
    <source>
        <dbReference type="EMBL" id="KAF9471655.1"/>
    </source>
</evidence>
<dbReference type="EMBL" id="MU155645">
    <property type="protein sequence ID" value="KAF9471655.1"/>
    <property type="molecule type" value="Genomic_DNA"/>
</dbReference>
<gene>
    <name evidence="1" type="ORF">BDN70DRAFT_551318</name>
</gene>
<organism evidence="1 2">
    <name type="scientific">Pholiota conissans</name>
    <dbReference type="NCBI Taxonomy" id="109636"/>
    <lineage>
        <taxon>Eukaryota</taxon>
        <taxon>Fungi</taxon>
        <taxon>Dikarya</taxon>
        <taxon>Basidiomycota</taxon>
        <taxon>Agaricomycotina</taxon>
        <taxon>Agaricomycetes</taxon>
        <taxon>Agaricomycetidae</taxon>
        <taxon>Agaricales</taxon>
        <taxon>Agaricineae</taxon>
        <taxon>Strophariaceae</taxon>
        <taxon>Pholiota</taxon>
    </lineage>
</organism>
<proteinExistence type="predicted"/>
<keyword evidence="2" id="KW-1185">Reference proteome</keyword>